<protein>
    <submittedName>
        <fullName evidence="1">Uncharacterized protein</fullName>
    </submittedName>
</protein>
<dbReference type="Proteomes" id="UP001596470">
    <property type="component" value="Unassembled WGS sequence"/>
</dbReference>
<dbReference type="RefSeq" id="WP_382353312.1">
    <property type="nucleotide sequence ID" value="NZ_JBHMBP010000004.1"/>
</dbReference>
<sequence>MKLHTLTLDTETISRVVDALELAEANERYENFISDVKTDLPDQYAAARVEVYESAEGDGWVYGESE</sequence>
<comment type="caution">
    <text evidence="1">The sequence shown here is derived from an EMBL/GenBank/DDBJ whole genome shotgun (WGS) entry which is preliminary data.</text>
</comment>
<keyword evidence="2" id="KW-1185">Reference proteome</keyword>
<evidence type="ECO:0000313" key="2">
    <source>
        <dbReference type="Proteomes" id="UP001596470"/>
    </source>
</evidence>
<proteinExistence type="predicted"/>
<reference evidence="2" key="1">
    <citation type="journal article" date="2019" name="Int. J. Syst. Evol. Microbiol.">
        <title>The Global Catalogue of Microorganisms (GCM) 10K type strain sequencing project: providing services to taxonomists for standard genome sequencing and annotation.</title>
        <authorList>
            <consortium name="The Broad Institute Genomics Platform"/>
            <consortium name="The Broad Institute Genome Sequencing Center for Infectious Disease"/>
            <person name="Wu L."/>
            <person name="Ma J."/>
        </authorList>
    </citation>
    <scope>NUCLEOTIDE SEQUENCE [LARGE SCALE GENOMIC DNA]</scope>
    <source>
        <strain evidence="2">KACC 12634</strain>
    </source>
</reference>
<name>A0ABW2D5U5_9ACTN</name>
<gene>
    <name evidence="1" type="ORF">ACFQS3_02385</name>
</gene>
<accession>A0ABW2D5U5</accession>
<evidence type="ECO:0000313" key="1">
    <source>
        <dbReference type="EMBL" id="MFC6956038.1"/>
    </source>
</evidence>
<organism evidence="1 2">
    <name type="scientific">Glycomyces mayteni</name>
    <dbReference type="NCBI Taxonomy" id="543887"/>
    <lineage>
        <taxon>Bacteria</taxon>
        <taxon>Bacillati</taxon>
        <taxon>Actinomycetota</taxon>
        <taxon>Actinomycetes</taxon>
        <taxon>Glycomycetales</taxon>
        <taxon>Glycomycetaceae</taxon>
        <taxon>Glycomyces</taxon>
    </lineage>
</organism>
<dbReference type="EMBL" id="JBHSYS010000001">
    <property type="protein sequence ID" value="MFC6956038.1"/>
    <property type="molecule type" value="Genomic_DNA"/>
</dbReference>